<evidence type="ECO:0000313" key="2">
    <source>
        <dbReference type="Proteomes" id="UP000712600"/>
    </source>
</evidence>
<dbReference type="Proteomes" id="UP000712600">
    <property type="component" value="Unassembled WGS sequence"/>
</dbReference>
<sequence>MGGENEQEGDEEDEGTLRHDWVRSRCPIRDSKPFPVGVMNHRREKLWKKHPNDVTPSKDINITDRYRSDMEILNVAPYSNRKTPPFTLNEEVIAIYNRKRLKGEVFRFSVKLVEYSRSYLSRFCGFDFDIYNC</sequence>
<proteinExistence type="predicted"/>
<name>A0A8S9PHZ4_BRACR</name>
<dbReference type="EMBL" id="QGKX02001521">
    <property type="protein sequence ID" value="KAF3513771.1"/>
    <property type="molecule type" value="Genomic_DNA"/>
</dbReference>
<comment type="caution">
    <text evidence="1">The sequence shown here is derived from an EMBL/GenBank/DDBJ whole genome shotgun (WGS) entry which is preliminary data.</text>
</comment>
<protein>
    <submittedName>
        <fullName evidence="1">Uncharacterized protein</fullName>
    </submittedName>
</protein>
<gene>
    <name evidence="1" type="ORF">F2Q69_00002514</name>
</gene>
<dbReference type="AlphaFoldDB" id="A0A8S9PHZ4"/>
<accession>A0A8S9PHZ4</accession>
<evidence type="ECO:0000313" key="1">
    <source>
        <dbReference type="EMBL" id="KAF3513771.1"/>
    </source>
</evidence>
<reference evidence="1" key="1">
    <citation type="submission" date="2019-12" db="EMBL/GenBank/DDBJ databases">
        <title>Genome sequencing and annotation of Brassica cretica.</title>
        <authorList>
            <person name="Studholme D.J."/>
            <person name="Sarris P."/>
        </authorList>
    </citation>
    <scope>NUCLEOTIDE SEQUENCE</scope>
    <source>
        <strain evidence="1">PFS-109/04</strain>
        <tissue evidence="1">Leaf</tissue>
    </source>
</reference>
<organism evidence="1 2">
    <name type="scientific">Brassica cretica</name>
    <name type="common">Mustard</name>
    <dbReference type="NCBI Taxonomy" id="69181"/>
    <lineage>
        <taxon>Eukaryota</taxon>
        <taxon>Viridiplantae</taxon>
        <taxon>Streptophyta</taxon>
        <taxon>Embryophyta</taxon>
        <taxon>Tracheophyta</taxon>
        <taxon>Spermatophyta</taxon>
        <taxon>Magnoliopsida</taxon>
        <taxon>eudicotyledons</taxon>
        <taxon>Gunneridae</taxon>
        <taxon>Pentapetalae</taxon>
        <taxon>rosids</taxon>
        <taxon>malvids</taxon>
        <taxon>Brassicales</taxon>
        <taxon>Brassicaceae</taxon>
        <taxon>Brassiceae</taxon>
        <taxon>Brassica</taxon>
    </lineage>
</organism>